<dbReference type="Proteomes" id="UP000523079">
    <property type="component" value="Unassembled WGS sequence"/>
</dbReference>
<dbReference type="RefSeq" id="WP_182558233.1">
    <property type="nucleotide sequence ID" value="NZ_JACGWT010000001.1"/>
</dbReference>
<dbReference type="GO" id="GO:0005737">
    <property type="term" value="C:cytoplasm"/>
    <property type="evidence" value="ECO:0007669"/>
    <property type="project" value="TreeGrafter"/>
</dbReference>
<dbReference type="SUPFAM" id="SSF55729">
    <property type="entry name" value="Acyl-CoA N-acyltransferases (Nat)"/>
    <property type="match status" value="1"/>
</dbReference>
<name>A0A7W3IP21_9ACTN</name>
<protein>
    <submittedName>
        <fullName evidence="2">RimJ/RimL family protein N-acetyltransferase</fullName>
    </submittedName>
</protein>
<dbReference type="Gene3D" id="3.40.630.30">
    <property type="match status" value="1"/>
</dbReference>
<dbReference type="AlphaFoldDB" id="A0A7W3IP21"/>
<evidence type="ECO:0000259" key="1">
    <source>
        <dbReference type="PROSITE" id="PS51186"/>
    </source>
</evidence>
<dbReference type="InterPro" id="IPR000182">
    <property type="entry name" value="GNAT_dom"/>
</dbReference>
<dbReference type="PROSITE" id="PS51186">
    <property type="entry name" value="GNAT"/>
    <property type="match status" value="1"/>
</dbReference>
<sequence>MDAHLRAWQPGDTEALVAALRSSPEVADQLGVGGVVGSAEAQRLLHHQLISDGPTAWNFAVVVDGTAVGNVGVSHVEHQHDTGWMHYWVATPHRGRGLASAGLVAVSEFAVTDLGLFRLELGHRVNNPGSCRVAVAAGYPAEGIERSKLRYGDLRFDVETHARLATDPPTGRAALPFG</sequence>
<dbReference type="GO" id="GO:0008999">
    <property type="term" value="F:protein-N-terminal-alanine acetyltransferase activity"/>
    <property type="evidence" value="ECO:0007669"/>
    <property type="project" value="TreeGrafter"/>
</dbReference>
<dbReference type="InterPro" id="IPR051908">
    <property type="entry name" value="Ribosomal_N-acetyltransferase"/>
</dbReference>
<reference evidence="2 3" key="1">
    <citation type="submission" date="2020-07" db="EMBL/GenBank/DDBJ databases">
        <title>Sequencing the genomes of 1000 actinobacteria strains.</title>
        <authorList>
            <person name="Klenk H.-P."/>
        </authorList>
    </citation>
    <scope>NUCLEOTIDE SEQUENCE [LARGE SCALE GENOMIC DNA]</scope>
    <source>
        <strain evidence="2 3">DSM 100723</strain>
    </source>
</reference>
<comment type="caution">
    <text evidence="2">The sequence shown here is derived from an EMBL/GenBank/DDBJ whole genome shotgun (WGS) entry which is preliminary data.</text>
</comment>
<evidence type="ECO:0000313" key="2">
    <source>
        <dbReference type="EMBL" id="MBA8792602.1"/>
    </source>
</evidence>
<gene>
    <name evidence="2" type="ORF">FHX74_000196</name>
</gene>
<dbReference type="PANTHER" id="PTHR43441:SF10">
    <property type="entry name" value="ACETYLTRANSFERASE"/>
    <property type="match status" value="1"/>
</dbReference>
<proteinExistence type="predicted"/>
<dbReference type="GO" id="GO:1990189">
    <property type="term" value="F:protein N-terminal-serine acetyltransferase activity"/>
    <property type="evidence" value="ECO:0007669"/>
    <property type="project" value="TreeGrafter"/>
</dbReference>
<keyword evidence="2" id="KW-0808">Transferase</keyword>
<evidence type="ECO:0000313" key="3">
    <source>
        <dbReference type="Proteomes" id="UP000523079"/>
    </source>
</evidence>
<dbReference type="Pfam" id="PF13302">
    <property type="entry name" value="Acetyltransf_3"/>
    <property type="match status" value="1"/>
</dbReference>
<dbReference type="PANTHER" id="PTHR43441">
    <property type="entry name" value="RIBOSOMAL-PROTEIN-SERINE ACETYLTRANSFERASE"/>
    <property type="match status" value="1"/>
</dbReference>
<feature type="domain" description="N-acetyltransferase" evidence="1">
    <location>
        <begin position="3"/>
        <end position="159"/>
    </location>
</feature>
<keyword evidence="3" id="KW-1185">Reference proteome</keyword>
<dbReference type="InterPro" id="IPR016181">
    <property type="entry name" value="Acyl_CoA_acyltransferase"/>
</dbReference>
<organism evidence="2 3">
    <name type="scientific">Microlunatus kandeliicorticis</name>
    <dbReference type="NCBI Taxonomy" id="1759536"/>
    <lineage>
        <taxon>Bacteria</taxon>
        <taxon>Bacillati</taxon>
        <taxon>Actinomycetota</taxon>
        <taxon>Actinomycetes</taxon>
        <taxon>Propionibacteriales</taxon>
        <taxon>Propionibacteriaceae</taxon>
        <taxon>Microlunatus</taxon>
    </lineage>
</organism>
<dbReference type="EMBL" id="JACGWT010000001">
    <property type="protein sequence ID" value="MBA8792602.1"/>
    <property type="molecule type" value="Genomic_DNA"/>
</dbReference>
<accession>A0A7W3IP21</accession>